<reference evidence="1 2" key="1">
    <citation type="submission" date="2021-08" db="EMBL/GenBank/DDBJ databases">
        <authorList>
            <person name="Peeters C."/>
        </authorList>
    </citation>
    <scope>NUCLEOTIDE SEQUENCE [LARGE SCALE GENOMIC DNA]</scope>
    <source>
        <strain evidence="1 2">LMG 32289</strain>
    </source>
</reference>
<dbReference type="Proteomes" id="UP000706525">
    <property type="component" value="Unassembled WGS sequence"/>
</dbReference>
<keyword evidence="2" id="KW-1185">Reference proteome</keyword>
<dbReference type="EMBL" id="CAJZAG010000017">
    <property type="protein sequence ID" value="CAG9186317.1"/>
    <property type="molecule type" value="Genomic_DNA"/>
</dbReference>
<name>A0ABM8Y137_9BURK</name>
<gene>
    <name evidence="1" type="ORF">LMG32289_06370</name>
</gene>
<sequence>MLTIEQAYRAMAYFLEHEYEMTESDDLKAILGSPSKDILRTERAMDPVAWLDWRDAVERALIAEKRVAFHVCRPVIIRQRP</sequence>
<comment type="caution">
    <text evidence="1">The sequence shown here is derived from an EMBL/GenBank/DDBJ whole genome shotgun (WGS) entry which is preliminary data.</text>
</comment>
<organism evidence="1 2">
    <name type="scientific">Cupriavidus pampae</name>
    <dbReference type="NCBI Taxonomy" id="659251"/>
    <lineage>
        <taxon>Bacteria</taxon>
        <taxon>Pseudomonadati</taxon>
        <taxon>Pseudomonadota</taxon>
        <taxon>Betaproteobacteria</taxon>
        <taxon>Burkholderiales</taxon>
        <taxon>Burkholderiaceae</taxon>
        <taxon>Cupriavidus</taxon>
    </lineage>
</organism>
<protein>
    <submittedName>
        <fullName evidence="1">Uncharacterized protein</fullName>
    </submittedName>
</protein>
<accession>A0ABM8Y137</accession>
<proteinExistence type="predicted"/>
<evidence type="ECO:0000313" key="1">
    <source>
        <dbReference type="EMBL" id="CAG9186317.1"/>
    </source>
</evidence>
<evidence type="ECO:0000313" key="2">
    <source>
        <dbReference type="Proteomes" id="UP000706525"/>
    </source>
</evidence>